<dbReference type="PANTHER" id="PTHR42345:SF2">
    <property type="entry name" value="HELICASE-LIKE PROTEIN"/>
    <property type="match status" value="1"/>
</dbReference>
<evidence type="ECO:0000313" key="3">
    <source>
        <dbReference type="Proteomes" id="UP001610432"/>
    </source>
</evidence>
<feature type="region of interest" description="Disordered" evidence="1">
    <location>
        <begin position="1"/>
        <end position="41"/>
    </location>
</feature>
<feature type="region of interest" description="Disordered" evidence="1">
    <location>
        <begin position="57"/>
        <end position="104"/>
    </location>
</feature>
<reference evidence="2 3" key="1">
    <citation type="submission" date="2024-07" db="EMBL/GenBank/DDBJ databases">
        <title>Section-level genome sequencing and comparative genomics of Aspergillus sections Usti and Cavernicolus.</title>
        <authorList>
            <consortium name="Lawrence Berkeley National Laboratory"/>
            <person name="Nybo J.L."/>
            <person name="Vesth T.C."/>
            <person name="Theobald S."/>
            <person name="Frisvad J.C."/>
            <person name="Larsen T.O."/>
            <person name="Kjaerboelling I."/>
            <person name="Rothschild-Mancinelli K."/>
            <person name="Lyhne E.K."/>
            <person name="Kogle M.E."/>
            <person name="Barry K."/>
            <person name="Clum A."/>
            <person name="Na H."/>
            <person name="Ledsgaard L."/>
            <person name="Lin J."/>
            <person name="Lipzen A."/>
            <person name="Kuo A."/>
            <person name="Riley R."/>
            <person name="Mondo S."/>
            <person name="Labutti K."/>
            <person name="Haridas S."/>
            <person name="Pangalinan J."/>
            <person name="Salamov A.A."/>
            <person name="Simmons B.A."/>
            <person name="Magnuson J.K."/>
            <person name="Chen J."/>
            <person name="Drula E."/>
            <person name="Henrissat B."/>
            <person name="Wiebenga A."/>
            <person name="Lubbers R.J."/>
            <person name="Gomes A.C."/>
            <person name="Macurrencykelacurrency M.R."/>
            <person name="Stajich J."/>
            <person name="Grigoriev I.V."/>
            <person name="Mortensen U.H."/>
            <person name="De Vries R.P."/>
            <person name="Baker S.E."/>
            <person name="Andersen M.R."/>
        </authorList>
    </citation>
    <scope>NUCLEOTIDE SEQUENCE [LARGE SCALE GENOMIC DNA]</scope>
    <source>
        <strain evidence="2 3">CBS 449.75</strain>
    </source>
</reference>
<feature type="compositionally biased region" description="Basic residues" evidence="1">
    <location>
        <begin position="1"/>
        <end position="10"/>
    </location>
</feature>
<evidence type="ECO:0000256" key="1">
    <source>
        <dbReference type="SAM" id="MobiDB-lite"/>
    </source>
</evidence>
<gene>
    <name evidence="2" type="ORF">BJX67DRAFT_377337</name>
</gene>
<comment type="caution">
    <text evidence="2">The sequence shown here is derived from an EMBL/GenBank/DDBJ whole genome shotgun (WGS) entry which is preliminary data.</text>
</comment>
<dbReference type="GeneID" id="98147153"/>
<feature type="compositionally biased region" description="Basic and acidic residues" evidence="1">
    <location>
        <begin position="86"/>
        <end position="97"/>
    </location>
</feature>
<evidence type="ECO:0000313" key="2">
    <source>
        <dbReference type="EMBL" id="KAL2871579.1"/>
    </source>
</evidence>
<sequence length="1011" mass="113038">MSTFFGRRHSIAAGWASPGENDTPSPRFIRRRASAPNLRERESRFHSVRGFFRWYRRSGKGNSSEQPSPSSSPPPTGRKLSRVRRGSTDVHQRHSDASSDGSSEYELTRSDIEVIFSGAPYFLLEKGKQDCWYPQVIFPFDDHDPTIQSLWDRRTLPYASYTLSTLHAHLPIPGDGLIEGDVPVQLDSWTRTASPKRATLDLGMFEVPNMLSMNGKEPGSVGFHYFLEMPVADALRFTDTPRARAEADFLRISSLPALKVEEMMELRSHPYSLCPDGTVHDRKAFLLEGPAAWKSIGVRDIDLQKLVVRLQKLKDIRHGVLHGQTERTILDSEGVQELFCGLFNDFLYQPPRSMTVGGEDFHSIQSQIRVLTVVLATPGAWFDFSMPEWRLRIGQILWEVAPHGDGDSLGPSVHEEPWDYPFLELEWFLVQMLLAAELLMRLDATVRVGLLGSSNDIRISRRDIQDFQRLRTPKVSWDMVAVRRLMDCFNFSYSPIQSQETQTAHPEQAKNLSAKSRRFPSQYFRGTLDPATAHVPASACRLVPEYIDRQLQGLLVFAESIGWPNITDLKEHFRPICKEGKSETVRDAYNRPIQGSPSAGGRRAFDSSLESRSLSYRPIMLRNPADNQNSTYLGGWVTRAWLSGLVLPGDCISHLLMSTILENDADAIATLGPVANLSGGFSYREKSWWSQECIVGRVLASLQGTSICMGWIESGVLPKDSRTRESLNNTWFEVISTDPPACPGGPRIMQGTKISLKSTPLGLGDLASGAFSLPVDSPITNGSKIKVDIESLIFDVQGKGRQQPQADRTTARKTTMVFSLRTSKRKSLKTVSFPLIYNVRFISSHECRPPGGRLLYSTPGTLYTGGSFSAPSSPARQRHLPRLPGHPLHRSYTYKVICVGSLPELAASESRLATLEYHRALSWHEIMVLDARGGPEQEAFARAWCATVGYHALIGRVGRTCLACCIREARAIKVRVVIRVGERSPSNALSKLNRRPSIFLHGETVDRGHRA</sequence>
<keyword evidence="3" id="KW-1185">Reference proteome</keyword>
<dbReference type="Proteomes" id="UP001610432">
    <property type="component" value="Unassembled WGS sequence"/>
</dbReference>
<dbReference type="PANTHER" id="PTHR42345">
    <property type="entry name" value="TPR_REGION DOMAIN-CONTAINING PROTEIN"/>
    <property type="match status" value="1"/>
</dbReference>
<proteinExistence type="predicted"/>
<organism evidence="2 3">
    <name type="scientific">Aspergillus lucknowensis</name>
    <dbReference type="NCBI Taxonomy" id="176173"/>
    <lineage>
        <taxon>Eukaryota</taxon>
        <taxon>Fungi</taxon>
        <taxon>Dikarya</taxon>
        <taxon>Ascomycota</taxon>
        <taxon>Pezizomycotina</taxon>
        <taxon>Eurotiomycetes</taxon>
        <taxon>Eurotiomycetidae</taxon>
        <taxon>Eurotiales</taxon>
        <taxon>Aspergillaceae</taxon>
        <taxon>Aspergillus</taxon>
        <taxon>Aspergillus subgen. Nidulantes</taxon>
    </lineage>
</organism>
<protein>
    <submittedName>
        <fullName evidence="2">Uncharacterized protein</fullName>
    </submittedName>
</protein>
<dbReference type="RefSeq" id="XP_070890558.1">
    <property type="nucleotide sequence ID" value="XM_071032081.1"/>
</dbReference>
<dbReference type="EMBL" id="JBFXLQ010000003">
    <property type="protein sequence ID" value="KAL2871579.1"/>
    <property type="molecule type" value="Genomic_DNA"/>
</dbReference>
<accession>A0ABR4M4R5</accession>
<name>A0ABR4M4R5_9EURO</name>